<proteinExistence type="predicted"/>
<evidence type="ECO:0000313" key="2">
    <source>
        <dbReference type="Proteomes" id="UP001596250"/>
    </source>
</evidence>
<keyword evidence="1" id="KW-0012">Acyltransferase</keyword>
<dbReference type="CDD" id="cd04647">
    <property type="entry name" value="LbH_MAT_like"/>
    <property type="match status" value="1"/>
</dbReference>
<dbReference type="InterPro" id="IPR011004">
    <property type="entry name" value="Trimer_LpxA-like_sf"/>
</dbReference>
<evidence type="ECO:0000313" key="1">
    <source>
        <dbReference type="EMBL" id="MFC5987036.1"/>
    </source>
</evidence>
<keyword evidence="1" id="KW-0808">Transferase</keyword>
<dbReference type="Gene3D" id="2.160.10.10">
    <property type="entry name" value="Hexapeptide repeat proteins"/>
    <property type="match status" value="1"/>
</dbReference>
<dbReference type="RefSeq" id="WP_379894359.1">
    <property type="nucleotide sequence ID" value="NZ_CBCSCT010000057.1"/>
</dbReference>
<protein>
    <submittedName>
        <fullName evidence="1">Acyltransferase</fullName>
    </submittedName>
</protein>
<comment type="caution">
    <text evidence="1">The sequence shown here is derived from an EMBL/GenBank/DDBJ whole genome shotgun (WGS) entry which is preliminary data.</text>
</comment>
<dbReference type="GO" id="GO:0016746">
    <property type="term" value="F:acyltransferase activity"/>
    <property type="evidence" value="ECO:0007669"/>
    <property type="project" value="UniProtKB-KW"/>
</dbReference>
<dbReference type="PANTHER" id="PTHR43300:SF6">
    <property type="entry name" value="ACETYLTRANSFERASE YVOF-RELATED"/>
    <property type="match status" value="1"/>
</dbReference>
<dbReference type="SUPFAM" id="SSF51161">
    <property type="entry name" value="Trimeric LpxA-like enzymes"/>
    <property type="match status" value="1"/>
</dbReference>
<dbReference type="PANTHER" id="PTHR43300">
    <property type="entry name" value="ACETYLTRANSFERASE"/>
    <property type="match status" value="1"/>
</dbReference>
<sequence>MRRLSRHPVQGPNSLWQIYKTVSPWKGMRNFVVIQFCRYCPSLKLKNWMYRKLLKMNVGHHTAFGLMVMVDVFFPEYITVGDNSIIGYNTTILAHEYLTKEYRLGEVRIGSHVMIGANTTILAGVTIGDHAVISAGSVVNRDIPPYTFAAGNPIQLIRTLEPAEDEGVYAQVRMDKHGVEAEKGI</sequence>
<name>A0ABW1IPP7_9BACL</name>
<gene>
    <name evidence="1" type="ORF">ACFPXP_11490</name>
</gene>
<dbReference type="EMBL" id="JBHSQV010000148">
    <property type="protein sequence ID" value="MFC5987036.1"/>
    <property type="molecule type" value="Genomic_DNA"/>
</dbReference>
<reference evidence="2" key="1">
    <citation type="journal article" date="2019" name="Int. J. Syst. Evol. Microbiol.">
        <title>The Global Catalogue of Microorganisms (GCM) 10K type strain sequencing project: providing services to taxonomists for standard genome sequencing and annotation.</title>
        <authorList>
            <consortium name="The Broad Institute Genomics Platform"/>
            <consortium name="The Broad Institute Genome Sequencing Center for Infectious Disease"/>
            <person name="Wu L."/>
            <person name="Ma J."/>
        </authorList>
    </citation>
    <scope>NUCLEOTIDE SEQUENCE [LARGE SCALE GENOMIC DNA]</scope>
    <source>
        <strain evidence="2">CCM 8749</strain>
    </source>
</reference>
<dbReference type="Pfam" id="PF00132">
    <property type="entry name" value="Hexapep"/>
    <property type="match status" value="1"/>
</dbReference>
<dbReference type="InterPro" id="IPR050179">
    <property type="entry name" value="Trans_hexapeptide_repeat"/>
</dbReference>
<dbReference type="Proteomes" id="UP001596250">
    <property type="component" value="Unassembled WGS sequence"/>
</dbReference>
<keyword evidence="2" id="KW-1185">Reference proteome</keyword>
<organism evidence="1 2">
    <name type="scientific">Marinicrinis lubricantis</name>
    <dbReference type="NCBI Taxonomy" id="2086470"/>
    <lineage>
        <taxon>Bacteria</taxon>
        <taxon>Bacillati</taxon>
        <taxon>Bacillota</taxon>
        <taxon>Bacilli</taxon>
        <taxon>Bacillales</taxon>
        <taxon>Paenibacillaceae</taxon>
    </lineage>
</organism>
<dbReference type="InterPro" id="IPR001451">
    <property type="entry name" value="Hexapep"/>
</dbReference>
<accession>A0ABW1IPP7</accession>